<dbReference type="OrthoDB" id="8117402at2759"/>
<evidence type="ECO:0000259" key="7">
    <source>
        <dbReference type="PROSITE" id="PS50157"/>
    </source>
</evidence>
<dbReference type="AlphaFoldDB" id="A0A218YSM8"/>
<keyword evidence="9" id="KW-1185">Reference proteome</keyword>
<dbReference type="GO" id="GO:0000981">
    <property type="term" value="F:DNA-binding transcription factor activity, RNA polymerase II-specific"/>
    <property type="evidence" value="ECO:0007669"/>
    <property type="project" value="TreeGrafter"/>
</dbReference>
<evidence type="ECO:0000256" key="2">
    <source>
        <dbReference type="ARBA" id="ARBA00022737"/>
    </source>
</evidence>
<keyword evidence="3 5" id="KW-0863">Zinc-finger</keyword>
<dbReference type="SMART" id="SM00355">
    <property type="entry name" value="ZnF_C2H2"/>
    <property type="match status" value="4"/>
</dbReference>
<keyword evidence="4" id="KW-0862">Zinc</keyword>
<feature type="compositionally biased region" description="Basic and acidic residues" evidence="6">
    <location>
        <begin position="150"/>
        <end position="161"/>
    </location>
</feature>
<dbReference type="PROSITE" id="PS50157">
    <property type="entry name" value="ZINC_FINGER_C2H2_2"/>
    <property type="match status" value="1"/>
</dbReference>
<protein>
    <submittedName>
        <fullName evidence="8">Transcription factor Zn, C2H</fullName>
    </submittedName>
</protein>
<dbReference type="PANTHER" id="PTHR24409:SF295">
    <property type="entry name" value="AZ2-RELATED"/>
    <property type="match status" value="1"/>
</dbReference>
<proteinExistence type="predicted"/>
<evidence type="ECO:0000256" key="5">
    <source>
        <dbReference type="PROSITE-ProRule" id="PRU00042"/>
    </source>
</evidence>
<dbReference type="PROSITE" id="PS00028">
    <property type="entry name" value="ZINC_FINGER_C2H2_1"/>
    <property type="match status" value="1"/>
</dbReference>
<dbReference type="Gene3D" id="3.30.160.60">
    <property type="entry name" value="Classic Zinc Finger"/>
    <property type="match status" value="2"/>
</dbReference>
<name>A0A218YSM8_9HELO</name>
<keyword evidence="1" id="KW-0479">Metal-binding</keyword>
<evidence type="ECO:0000256" key="1">
    <source>
        <dbReference type="ARBA" id="ARBA00022723"/>
    </source>
</evidence>
<dbReference type="GO" id="GO:0000977">
    <property type="term" value="F:RNA polymerase II transcription regulatory region sequence-specific DNA binding"/>
    <property type="evidence" value="ECO:0007669"/>
    <property type="project" value="TreeGrafter"/>
</dbReference>
<feature type="region of interest" description="Disordered" evidence="6">
    <location>
        <begin position="405"/>
        <end position="449"/>
    </location>
</feature>
<dbReference type="PANTHER" id="PTHR24409">
    <property type="entry name" value="ZINC FINGER PROTEIN 142"/>
    <property type="match status" value="1"/>
</dbReference>
<evidence type="ECO:0000256" key="4">
    <source>
        <dbReference type="ARBA" id="ARBA00022833"/>
    </source>
</evidence>
<reference evidence="8 9" key="1">
    <citation type="submission" date="2017-04" db="EMBL/GenBank/DDBJ databases">
        <title>Draft genome sequence of Marssonina coronaria NL1: causal agent of apple blotch.</title>
        <authorList>
            <person name="Cheng Q."/>
        </authorList>
    </citation>
    <scope>NUCLEOTIDE SEQUENCE [LARGE SCALE GENOMIC DNA]</scope>
    <source>
        <strain evidence="8 9">NL1</strain>
    </source>
</reference>
<dbReference type="EMBL" id="MZNU01000448">
    <property type="protein sequence ID" value="OWO97358.1"/>
    <property type="molecule type" value="Genomic_DNA"/>
</dbReference>
<dbReference type="InParanoid" id="A0A218YSM8"/>
<dbReference type="GO" id="GO:0005634">
    <property type="term" value="C:nucleus"/>
    <property type="evidence" value="ECO:0007669"/>
    <property type="project" value="TreeGrafter"/>
</dbReference>
<comment type="caution">
    <text evidence="8">The sequence shown here is derived from an EMBL/GenBank/DDBJ whole genome shotgun (WGS) entry which is preliminary data.</text>
</comment>
<feature type="region of interest" description="Disordered" evidence="6">
    <location>
        <begin position="352"/>
        <end position="391"/>
    </location>
</feature>
<evidence type="ECO:0000256" key="6">
    <source>
        <dbReference type="SAM" id="MobiDB-lite"/>
    </source>
</evidence>
<sequence>MLGLTCCDGIATGRSARTISWSHDEYPVEAVGSDILQAVLFLATQTFPEEKAHVWPTAACQRSPSLGNEMPSRAQDSADLVAEPSNGAVAASGAGSVDFRLPVSAHLTCDHLTCAGSVDFRLPVSAHLTHDHLTGAGSALASLLQAGDQHISEKPDSRPVSHLEIQPETQDQHPHSAFKRPPSSLLPYRRRSSRGLLENRVKVALKVSLKVEAKVKGILKPLKLILLLKTTVGRRRRGVFKLNIMAQIRVKITVKTKLLQNLKLLEYRDEASFRAHKIKSPRHVVCDVCFMEFHDDEAKKAHRHAHHGAAQDLTCPHCAGHFTRLGGLIGHLELNECRGLPSAAFDEARKATTEHQDAMRAANRFRDVSRSGNATDEPLPPLRRYDGGAPAGQQASLLDLQAQFDQSGLGGSGSSHTRGSNYPAGLTAPGSAHARDKHDSPLGGNARGNEPIFEDEDLISFTTHAVLGAPWGQTATELSGSPKFTSASSYALNSKSGNAAPLNPAAVPVPVSRGGNVNNATKAFVAVQPSARAPPGNAWFGGSAAAGLFPDVPAAVARPAQVLLPTTSKPVVKDKNHVEVDPNHPGFRVSAFWVAPLSKYKCPLCPKSNPNRNAFIAHLKSPAHRQEQLQCRRCLRYYATATALTQHYESQGVRCTVRETDSFDSVVLGVTANTALTAGRNADDTIKYAINPDVALPAGAGIIAAHRSQQQAADLEFNKYWDTRTPKW</sequence>
<dbReference type="GO" id="GO:0008270">
    <property type="term" value="F:zinc ion binding"/>
    <property type="evidence" value="ECO:0007669"/>
    <property type="project" value="UniProtKB-KW"/>
</dbReference>
<keyword evidence="2" id="KW-0677">Repeat</keyword>
<organism evidence="8 9">
    <name type="scientific">Diplocarpon coronariae</name>
    <dbReference type="NCBI Taxonomy" id="2795749"/>
    <lineage>
        <taxon>Eukaryota</taxon>
        <taxon>Fungi</taxon>
        <taxon>Dikarya</taxon>
        <taxon>Ascomycota</taxon>
        <taxon>Pezizomycotina</taxon>
        <taxon>Leotiomycetes</taxon>
        <taxon>Helotiales</taxon>
        <taxon>Drepanopezizaceae</taxon>
        <taxon>Diplocarpon</taxon>
    </lineage>
</organism>
<accession>A0A218YSM8</accession>
<feature type="region of interest" description="Disordered" evidence="6">
    <location>
        <begin position="148"/>
        <end position="184"/>
    </location>
</feature>
<dbReference type="Proteomes" id="UP000242519">
    <property type="component" value="Unassembled WGS sequence"/>
</dbReference>
<feature type="compositionally biased region" description="Basic and acidic residues" evidence="6">
    <location>
        <begin position="352"/>
        <end position="369"/>
    </location>
</feature>
<dbReference type="InterPro" id="IPR013087">
    <property type="entry name" value="Znf_C2H2_type"/>
</dbReference>
<evidence type="ECO:0000313" key="9">
    <source>
        <dbReference type="Proteomes" id="UP000242519"/>
    </source>
</evidence>
<evidence type="ECO:0000256" key="3">
    <source>
        <dbReference type="ARBA" id="ARBA00022771"/>
    </source>
</evidence>
<feature type="domain" description="C2H2-type" evidence="7">
    <location>
        <begin position="600"/>
        <end position="629"/>
    </location>
</feature>
<gene>
    <name evidence="8" type="ORF">B2J93_8139</name>
</gene>
<dbReference type="STRING" id="503106.A0A218YSM8"/>
<evidence type="ECO:0000313" key="8">
    <source>
        <dbReference type="EMBL" id="OWO97358.1"/>
    </source>
</evidence>